<evidence type="ECO:0000259" key="3">
    <source>
        <dbReference type="PROSITE" id="PS50897"/>
    </source>
</evidence>
<keyword evidence="5" id="KW-1185">Reference proteome</keyword>
<dbReference type="InterPro" id="IPR040067">
    <property type="entry name" value="WDR47"/>
</dbReference>
<evidence type="ECO:0000256" key="2">
    <source>
        <dbReference type="SAM" id="MobiDB-lite"/>
    </source>
</evidence>
<feature type="compositionally biased region" description="Low complexity" evidence="2">
    <location>
        <begin position="653"/>
        <end position="663"/>
    </location>
</feature>
<feature type="compositionally biased region" description="Low complexity" evidence="2">
    <location>
        <begin position="402"/>
        <end position="416"/>
    </location>
</feature>
<dbReference type="Proteomes" id="UP001164746">
    <property type="component" value="Chromosome 17"/>
</dbReference>
<evidence type="ECO:0000313" key="5">
    <source>
        <dbReference type="Proteomes" id="UP001164746"/>
    </source>
</evidence>
<feature type="compositionally biased region" description="Basic and acidic residues" evidence="2">
    <location>
        <begin position="832"/>
        <end position="847"/>
    </location>
</feature>
<dbReference type="InterPro" id="IPR015943">
    <property type="entry name" value="WD40/YVTN_repeat-like_dom_sf"/>
</dbReference>
<feature type="region of interest" description="Disordered" evidence="2">
    <location>
        <begin position="614"/>
        <end position="860"/>
    </location>
</feature>
<dbReference type="InterPro" id="IPR057749">
    <property type="entry name" value="WDR47_COR"/>
</dbReference>
<accession>A0ABY7GDU2</accession>
<dbReference type="Gene3D" id="2.130.10.10">
    <property type="entry name" value="YVTN repeat-like/Quinoprotein amine dehydrogenase"/>
    <property type="match status" value="2"/>
</dbReference>
<sequence length="1136" mass="126957">MADVQHVFAMMMNFKMPPATITMIEADVVKLISEFLQNRELNISMLALERETGVINGKFSDDMLFLRQLILDGQWDDVIDFIQPLETIGGFDAKKVKYLVTKHKYLELLCIKSEPNVMQNYEFTVEEVVKTLNSLENLCPTKEDYSNLCLLLTLPKLSDHSDYHDWNPSNARVECFRSAYILVEKFMPIDKNDSKMSMSQNDRLLQLLLKGLLFESCIEFCQQQASKEGSGEIEVKDASLLVDSGFSDADLSLLSWLQGVPADVYGIPFEQKSLSLDIRPLMKPSLEASWSEQILVTPIKPKMFPHSAVPSSRPRSADIMSRSLNPQFDGLTSGLWHGRMNASYSGRHLLSQSVIPGVMTQSLKSRNPMEMSMHKLFVEAEKLDTVTAVRENLEQKRPQPDKVPVQQQPAHVPQKPTQLQSIQELKSPPSDPQQSAIPPRMSTSFHNKTPQSSIRLQQSQPFAPQRSQSPTRSVTLDNRSSDDGRSESQGSMRDSSSELYKEYQKQRQLLEAKLAEQERQREKYARELEDLERKSLPDTKLRESDNRMLDNRLQEADNRTVESSFPASIQGDVLRKPENKNLQKVMQVTSTPNQRRQPMNDPDFTPIETPFHANLGQTPSFLNDCENSSDLGEQPPPVLRLSDDSSLNVADFSPSGSPAGPSAVTELLSSERKARSLSPPVCERLSPFDNECTPPIPERVDMKNKVSGNGIAKSDKATKKLPVTNNRKQGTKAPAAAGQTGLRRSQSTKTPTVNRKPVTDGSKTLPRPSTGKQPAARRGSQEVRSQTLPRPSTKAAASRPSNINLRAAPGIRKTRAQGATESPSRVQPRAPPKQEKSLHMSDLDSPLHTRKKPAQSNKSRFIPVTTLEDMQAIRTIAFHPSGDLYLVGSNTKTLRICQFPDLSNLQPDHMTYPTRVLHQKHKHHRGSIYCSAWSPMGDLIATGSNDKAIKINRFDIDTCTVDEDDMELTFHDGTVRDLVFMQDISNRASLLISGGSGDSKIYVTDCETAMPVRAMAGHSGVVYSLHTWGRCMFVSGGQDKTARFWDLRASTPITVVPSHTGSPFASVCVDPSERLLCSGHEDGSVMMYDIRNSRGIQSFRPHTDECRSARFSMNALYLLSSSYDKTIVLTDLHDFT</sequence>
<dbReference type="InterPro" id="IPR036322">
    <property type="entry name" value="WD40_repeat_dom_sf"/>
</dbReference>
<dbReference type="PROSITE" id="PS50082">
    <property type="entry name" value="WD_REPEATS_2"/>
    <property type="match status" value="2"/>
</dbReference>
<organism evidence="4 5">
    <name type="scientific">Mya arenaria</name>
    <name type="common">Soft-shell clam</name>
    <dbReference type="NCBI Taxonomy" id="6604"/>
    <lineage>
        <taxon>Eukaryota</taxon>
        <taxon>Metazoa</taxon>
        <taxon>Spiralia</taxon>
        <taxon>Lophotrochozoa</taxon>
        <taxon>Mollusca</taxon>
        <taxon>Bivalvia</taxon>
        <taxon>Autobranchia</taxon>
        <taxon>Heteroconchia</taxon>
        <taxon>Euheterodonta</taxon>
        <taxon>Imparidentia</taxon>
        <taxon>Neoheterodontei</taxon>
        <taxon>Myida</taxon>
        <taxon>Myoidea</taxon>
        <taxon>Myidae</taxon>
        <taxon>Mya</taxon>
    </lineage>
</organism>
<dbReference type="InterPro" id="IPR001680">
    <property type="entry name" value="WD40_rpt"/>
</dbReference>
<proteinExistence type="predicted"/>
<dbReference type="InterPro" id="IPR006594">
    <property type="entry name" value="LisH"/>
</dbReference>
<evidence type="ECO:0000313" key="4">
    <source>
        <dbReference type="EMBL" id="WAR31709.1"/>
    </source>
</evidence>
<feature type="repeat" description="WD" evidence="1">
    <location>
        <begin position="1015"/>
        <end position="1055"/>
    </location>
</feature>
<dbReference type="PROSITE" id="PS50897">
    <property type="entry name" value="CTLH"/>
    <property type="match status" value="1"/>
</dbReference>
<feature type="region of interest" description="Disordered" evidence="2">
    <location>
        <begin position="394"/>
        <end position="503"/>
    </location>
</feature>
<dbReference type="CDD" id="cd00200">
    <property type="entry name" value="WD40"/>
    <property type="match status" value="1"/>
</dbReference>
<evidence type="ECO:0000256" key="1">
    <source>
        <dbReference type="PROSITE-ProRule" id="PRU00221"/>
    </source>
</evidence>
<feature type="repeat" description="WD" evidence="1">
    <location>
        <begin position="921"/>
        <end position="951"/>
    </location>
</feature>
<name>A0ABY7GDU2_MYAAR</name>
<feature type="compositionally biased region" description="Polar residues" evidence="2">
    <location>
        <begin position="432"/>
        <end position="478"/>
    </location>
</feature>
<dbReference type="PROSITE" id="PS50896">
    <property type="entry name" value="LISH"/>
    <property type="match status" value="1"/>
</dbReference>
<reference evidence="4" key="1">
    <citation type="submission" date="2022-11" db="EMBL/GenBank/DDBJ databases">
        <title>Centuries of genome instability and evolution in soft-shell clam transmissible cancer (bioRxiv).</title>
        <authorList>
            <person name="Hart S.F.M."/>
            <person name="Yonemitsu M.A."/>
            <person name="Giersch R.M."/>
            <person name="Beal B.F."/>
            <person name="Arriagada G."/>
            <person name="Davis B.W."/>
            <person name="Ostrander E.A."/>
            <person name="Goff S.P."/>
            <person name="Metzger M.J."/>
        </authorList>
    </citation>
    <scope>NUCLEOTIDE SEQUENCE</scope>
    <source>
        <strain evidence="4">MELC-2E11</strain>
        <tissue evidence="4">Siphon/mantle</tissue>
    </source>
</reference>
<dbReference type="EMBL" id="CP111028">
    <property type="protein sequence ID" value="WAR31709.1"/>
    <property type="molecule type" value="Genomic_DNA"/>
</dbReference>
<dbReference type="PANTHER" id="PTHR19863:SF11">
    <property type="entry name" value="WD REPEAT-CONTAINING PROTEIN 47-LIKE PROTEIN"/>
    <property type="match status" value="1"/>
</dbReference>
<dbReference type="Pfam" id="PF00400">
    <property type="entry name" value="WD40"/>
    <property type="match status" value="4"/>
</dbReference>
<dbReference type="SMART" id="SM00320">
    <property type="entry name" value="WD40"/>
    <property type="match status" value="6"/>
</dbReference>
<dbReference type="SMART" id="SM00668">
    <property type="entry name" value="CTLH"/>
    <property type="match status" value="1"/>
</dbReference>
<keyword evidence="1" id="KW-0853">WD repeat</keyword>
<dbReference type="SUPFAM" id="SSF50978">
    <property type="entry name" value="WD40 repeat-like"/>
    <property type="match status" value="1"/>
</dbReference>
<protein>
    <submittedName>
        <fullName evidence="4">WDR47-like protein</fullName>
    </submittedName>
</protein>
<feature type="domain" description="CTLH" evidence="3">
    <location>
        <begin position="59"/>
        <end position="116"/>
    </location>
</feature>
<feature type="compositionally biased region" description="Polar residues" evidence="2">
    <location>
        <begin position="615"/>
        <end position="631"/>
    </location>
</feature>
<gene>
    <name evidence="4" type="ORF">MAR_034251</name>
</gene>
<dbReference type="PANTHER" id="PTHR19863">
    <property type="entry name" value="NEMITIN (NEURONAL ENRICHED MAP INTERACTING PROTEIN) HOMOLOG"/>
    <property type="match status" value="1"/>
</dbReference>
<dbReference type="InterPro" id="IPR006595">
    <property type="entry name" value="CTLH_C"/>
</dbReference>
<dbReference type="Pfam" id="PF25602">
    <property type="entry name" value="WDR47_COR"/>
    <property type="match status" value="1"/>
</dbReference>
<feature type="compositionally biased region" description="Polar residues" evidence="2">
    <location>
        <begin position="742"/>
        <end position="753"/>
    </location>
</feature>